<dbReference type="Proteomes" id="UP001220022">
    <property type="component" value="Unassembled WGS sequence"/>
</dbReference>
<dbReference type="SUPFAM" id="SSF56801">
    <property type="entry name" value="Acetyl-CoA synthetase-like"/>
    <property type="match status" value="1"/>
</dbReference>
<dbReference type="InterPro" id="IPR036736">
    <property type="entry name" value="ACP-like_sf"/>
</dbReference>
<evidence type="ECO:0000313" key="7">
    <source>
        <dbReference type="EMBL" id="MDF2260133.1"/>
    </source>
</evidence>
<evidence type="ECO:0000259" key="6">
    <source>
        <dbReference type="PROSITE" id="PS50075"/>
    </source>
</evidence>
<feature type="transmembrane region" description="Helical" evidence="5">
    <location>
        <begin position="1046"/>
        <end position="1066"/>
    </location>
</feature>
<dbReference type="Gene3D" id="3.40.50.12780">
    <property type="entry name" value="N-terminal domain of ligase-like"/>
    <property type="match status" value="1"/>
</dbReference>
<reference evidence="7 8" key="1">
    <citation type="submission" date="2023-03" db="EMBL/GenBank/DDBJ databases">
        <title>Draft genome sequence of type strain Streptomyces ferralitis JCM 14344.</title>
        <authorList>
            <person name="Klaysubun C."/>
            <person name="Duangmal K."/>
        </authorList>
    </citation>
    <scope>NUCLEOTIDE SEQUENCE [LARGE SCALE GENOMIC DNA]</scope>
    <source>
        <strain evidence="7 8">JCM 14344</strain>
    </source>
</reference>
<dbReference type="CDD" id="cd05930">
    <property type="entry name" value="A_NRPS"/>
    <property type="match status" value="1"/>
</dbReference>
<dbReference type="PROSITE" id="PS50075">
    <property type="entry name" value="CARRIER"/>
    <property type="match status" value="1"/>
</dbReference>
<organism evidence="7 8">
    <name type="scientific">Streptantibioticus ferralitis</name>
    <dbReference type="NCBI Taxonomy" id="236510"/>
    <lineage>
        <taxon>Bacteria</taxon>
        <taxon>Bacillati</taxon>
        <taxon>Actinomycetota</taxon>
        <taxon>Actinomycetes</taxon>
        <taxon>Kitasatosporales</taxon>
        <taxon>Streptomycetaceae</taxon>
        <taxon>Streptantibioticus</taxon>
    </lineage>
</organism>
<name>A0ABT5Z8I0_9ACTN</name>
<evidence type="ECO:0000256" key="1">
    <source>
        <dbReference type="ARBA" id="ARBA00022450"/>
    </source>
</evidence>
<dbReference type="SMART" id="SM00823">
    <property type="entry name" value="PKS_PP"/>
    <property type="match status" value="1"/>
</dbReference>
<dbReference type="InterPro" id="IPR042099">
    <property type="entry name" value="ANL_N_sf"/>
</dbReference>
<evidence type="ECO:0000256" key="4">
    <source>
        <dbReference type="ARBA" id="ARBA00022737"/>
    </source>
</evidence>
<dbReference type="InterPro" id="IPR010071">
    <property type="entry name" value="AA_adenyl_dom"/>
</dbReference>
<dbReference type="SUPFAM" id="SSF47336">
    <property type="entry name" value="ACP-like"/>
    <property type="match status" value="1"/>
</dbReference>
<evidence type="ECO:0000256" key="2">
    <source>
        <dbReference type="ARBA" id="ARBA00022553"/>
    </source>
</evidence>
<dbReference type="NCBIfam" id="TIGR01733">
    <property type="entry name" value="AA-adenyl-dom"/>
    <property type="match status" value="1"/>
</dbReference>
<accession>A0ABT5Z8I0</accession>
<dbReference type="InterPro" id="IPR020806">
    <property type="entry name" value="PKS_PP-bd"/>
</dbReference>
<dbReference type="Gene3D" id="2.160.10.10">
    <property type="entry name" value="Hexapeptide repeat proteins"/>
    <property type="match status" value="2"/>
</dbReference>
<dbReference type="Gene3D" id="1.10.1200.10">
    <property type="entry name" value="ACP-like"/>
    <property type="match status" value="1"/>
</dbReference>
<dbReference type="InterPro" id="IPR012728">
    <property type="entry name" value="Pls/PosA_C"/>
</dbReference>
<feature type="transmembrane region" description="Helical" evidence="5">
    <location>
        <begin position="804"/>
        <end position="830"/>
    </location>
</feature>
<feature type="domain" description="Carrier" evidence="6">
    <location>
        <begin position="477"/>
        <end position="550"/>
    </location>
</feature>
<dbReference type="PROSITE" id="PS00455">
    <property type="entry name" value="AMP_BINDING"/>
    <property type="match status" value="1"/>
</dbReference>
<proteinExistence type="predicted"/>
<sequence>MDILETVAQTHPTAPALDAGEAVLDYRTLLAEVTVLADKLGAQGIGAGDRVGIRVPSGTADLYVAVLAVLYAGAAYVPVDADDPDERAEMIWSEAAVSAVIGSGLSVLARPEAAPQGRHRRPSPEDDAWIIFTSGTTGRPKGVAVTHRSAAAFVDAEARLFLQRAPLGPGDRVLAGLSVAFDASCEEMWLAWRHGACLVPAPRSLVRAGTDLGPWLVERGITVVSTVPTLVALWPVESLDLVRLLIVGGEACPAELVDRLGGEREMWNTYGPTETTVVACATRLVPGEPVRIGTPLDGWELAVVDTEGRPVPWGETGELVIAGVGTARYLDEAKDAEKFRAHPALPGRRAYRSGDLVRAERQGLVFVGRADEQVKLAGRRVELGEIDAALQALPGVRAAAAAVRGTAGGGQVLVGYLVPAGPPLDVAAARRQLLDHLPQSLVPVLAVVDGLPTRTSGKVDRNALPWPLPHAEPRPDEALEGTAAWLAARWQDLLGLPITAESDFFALGGTSLAAAKLVSTLRERYPDVSVADVYHCSGLLALAERLDSFGESSGAQRVVRPTPRRAGVVQCLVLAVLFTVTGLRWLLALAALDNLSGPLPWAPHTSWWVVLGGWVALYSAPARLAIGAGLARLLTRGLRPGAHPRGGSVHLRLWAAERVVATFGVPQLIGTPWASRYARALGCTVGRGVQLHSMPPVTGLAELGDGCSVEPEVDLAGWWLDGDVLHLGALRVGAGARVATRSMLLPGASVGDGAEIAPGSCVSGVVPANQRWTGSPARPVKGAGRVGAEWPAPRYAHSRRWYPAYAAGLLGFNLLPLVSGLPALGLLYWIAGRDASLGTLLGDLLWTAPLLTVLTMSCYAALTVVMVRLAGRALKPGFHPAHGRAAWCAWVTSGLMDQARGSLFPLYASLFTPVWMRLLGARVGRRAELSTVLALPGLMSVEDGAFLADDTLVAPYEMRGGWLRLGTSSVGRRAFVGNSGIVGPGRSLPDEALVGVLSDAPAQAEPGSSWLGRPGFTVARNADGADPSRTFEPPARLVLARASVELCRFIPLLCTAVLADVSFVALQEVVDLNGWAAATVLAGVLVLAAGAVACVTTTAAKWLLVGRFRQGEHPLWSSFVWRNELYDVFVEELAMPWLGGSLVGTPLLNVWLRTLGARIGRGVWCESHWLPETDLVRVEDGASVNRGCVLQTHLFHDRLMRVDGVRLGRGATLGPHSIVLPGSAVGDGTVIGPSSLVMRGEQVPSGTRWLGNPVSSWTPDAEPVASA</sequence>
<evidence type="ECO:0000313" key="8">
    <source>
        <dbReference type="Proteomes" id="UP001220022"/>
    </source>
</evidence>
<dbReference type="PANTHER" id="PTHR45527:SF1">
    <property type="entry name" value="FATTY ACID SYNTHASE"/>
    <property type="match status" value="1"/>
</dbReference>
<dbReference type="NCBIfam" id="TIGR02353">
    <property type="entry name" value="NRPS_term_dom"/>
    <property type="match status" value="1"/>
</dbReference>
<keyword evidence="1" id="KW-0596">Phosphopantetheine</keyword>
<dbReference type="InterPro" id="IPR011004">
    <property type="entry name" value="Trimer_LpxA-like_sf"/>
</dbReference>
<dbReference type="InterPro" id="IPR009081">
    <property type="entry name" value="PP-bd_ACP"/>
</dbReference>
<keyword evidence="3" id="KW-0808">Transferase</keyword>
<dbReference type="InterPro" id="IPR020845">
    <property type="entry name" value="AMP-binding_CS"/>
</dbReference>
<gene>
    <name evidence="7" type="ORF">P2L57_31770</name>
</gene>
<protein>
    <submittedName>
        <fullName evidence="7">Amino acid adenylation domain-containing protein</fullName>
    </submittedName>
</protein>
<feature type="transmembrane region" description="Helical" evidence="5">
    <location>
        <begin position="1072"/>
        <end position="1100"/>
    </location>
</feature>
<dbReference type="Pfam" id="PF00501">
    <property type="entry name" value="AMP-binding"/>
    <property type="match status" value="1"/>
</dbReference>
<keyword evidence="5" id="KW-1133">Transmembrane helix</keyword>
<dbReference type="InterPro" id="IPR000873">
    <property type="entry name" value="AMP-dep_synth/lig_dom"/>
</dbReference>
<dbReference type="Pfam" id="PF00550">
    <property type="entry name" value="PP-binding"/>
    <property type="match status" value="1"/>
</dbReference>
<comment type="caution">
    <text evidence="7">The sequence shown here is derived from an EMBL/GenBank/DDBJ whole genome shotgun (WGS) entry which is preliminary data.</text>
</comment>
<keyword evidence="5" id="KW-0812">Transmembrane</keyword>
<feature type="transmembrane region" description="Helical" evidence="5">
    <location>
        <begin position="850"/>
        <end position="870"/>
    </location>
</feature>
<dbReference type="InterPro" id="IPR018357">
    <property type="entry name" value="Hexapep_transf_CS"/>
</dbReference>
<keyword evidence="8" id="KW-1185">Reference proteome</keyword>
<dbReference type="Gene3D" id="3.30.300.30">
    <property type="match status" value="1"/>
</dbReference>
<dbReference type="PROSITE" id="PS00101">
    <property type="entry name" value="HEXAPEP_TRANSFERASES"/>
    <property type="match status" value="1"/>
</dbReference>
<feature type="transmembrane region" description="Helical" evidence="5">
    <location>
        <begin position="566"/>
        <end position="587"/>
    </location>
</feature>
<evidence type="ECO:0000256" key="3">
    <source>
        <dbReference type="ARBA" id="ARBA00022679"/>
    </source>
</evidence>
<evidence type="ECO:0000256" key="5">
    <source>
        <dbReference type="SAM" id="Phobius"/>
    </source>
</evidence>
<dbReference type="EMBL" id="JARHTQ010000030">
    <property type="protein sequence ID" value="MDF2260133.1"/>
    <property type="molecule type" value="Genomic_DNA"/>
</dbReference>
<dbReference type="PANTHER" id="PTHR45527">
    <property type="entry name" value="NONRIBOSOMAL PEPTIDE SYNTHETASE"/>
    <property type="match status" value="1"/>
</dbReference>
<dbReference type="InterPro" id="IPR045851">
    <property type="entry name" value="AMP-bd_C_sf"/>
</dbReference>
<keyword evidence="5" id="KW-0472">Membrane</keyword>
<keyword evidence="4" id="KW-0677">Repeat</keyword>
<keyword evidence="2" id="KW-0597">Phosphoprotein</keyword>
<feature type="transmembrane region" description="Helical" evidence="5">
    <location>
        <begin position="607"/>
        <end position="626"/>
    </location>
</feature>
<dbReference type="SUPFAM" id="SSF51161">
    <property type="entry name" value="Trimeric LpxA-like enzymes"/>
    <property type="match status" value="3"/>
</dbReference>